<keyword evidence="3" id="KW-0653">Protein transport</keyword>
<reference evidence="5" key="1">
    <citation type="submission" date="2020-01" db="EMBL/GenBank/DDBJ databases">
        <title>Development of genomics and gene disruption for Polysphondylium violaceum indicates a role for the polyketide synthase stlB in stalk morphogenesis.</title>
        <authorList>
            <person name="Narita B."/>
            <person name="Kawabe Y."/>
            <person name="Kin K."/>
            <person name="Saito T."/>
            <person name="Gibbs R."/>
            <person name="Kuspa A."/>
            <person name="Muzny D."/>
            <person name="Queller D."/>
            <person name="Richards S."/>
            <person name="Strassman J."/>
            <person name="Sucgang R."/>
            <person name="Worley K."/>
            <person name="Schaap P."/>
        </authorList>
    </citation>
    <scope>NUCLEOTIDE SEQUENCE</scope>
    <source>
        <strain evidence="5">QSvi11</strain>
    </source>
</reference>
<organism evidence="5 6">
    <name type="scientific">Polysphondylium violaceum</name>
    <dbReference type="NCBI Taxonomy" id="133409"/>
    <lineage>
        <taxon>Eukaryota</taxon>
        <taxon>Amoebozoa</taxon>
        <taxon>Evosea</taxon>
        <taxon>Eumycetozoa</taxon>
        <taxon>Dictyostelia</taxon>
        <taxon>Dictyosteliales</taxon>
        <taxon>Dictyosteliaceae</taxon>
        <taxon>Polysphondylium</taxon>
    </lineage>
</organism>
<evidence type="ECO:0000256" key="3">
    <source>
        <dbReference type="ARBA" id="ARBA00022927"/>
    </source>
</evidence>
<evidence type="ECO:0008006" key="7">
    <source>
        <dbReference type="Google" id="ProtNLM"/>
    </source>
</evidence>
<sequence>MDETIPDATEFNEFLKLFNSTEIQDIVKGTSGLRKLLLYERCTPDQVLGATVLPRLVAFLESSSPEDLLYETCWMMSIFAFLQYIKEIVGTGLLVPLVKLLSLDTTSDRVRDKITFCLGNVTKQSLQCRQQLLELGIMKYLIEIVENTSDQQLLRNSAWLVALLGRGPYPPLQMTIGSVGILHKFLENSDPEIQLEGIRGISYIAARPEGIQSVIDSGSVKRVVEIMNHSETSTFVALTMIASMGMGQPSQSDYMIDLGGLKIILELLDNPSSRIKAHAFVGIGNFLANPSQIQKAIDLGFFSKFATFGNSATKDFNSLCEIVIIFNNATLHANEEQIEYFVSIGLIPLMCKLSGLEIKYASLDIPNLVLKTFINLFKTGDTLKEKNNGINPYTQAFKVANGLASLRFCVGSSRDPERSRIGSHIITAYFPEILNSNTPPLVNNNTATPSTTTTPPSTTSTTPSTTSTTSSTPPTANTTANSSADEQNSKGCIIN</sequence>
<name>A0A8J4PW62_9MYCE</name>
<comment type="caution">
    <text evidence="5">The sequence shown here is derived from an EMBL/GenBank/DDBJ whole genome shotgun (WGS) entry which is preliminary data.</text>
</comment>
<dbReference type="PANTHER" id="PTHR23316">
    <property type="entry name" value="IMPORTIN ALPHA"/>
    <property type="match status" value="1"/>
</dbReference>
<feature type="compositionally biased region" description="Polar residues" evidence="4">
    <location>
        <begin position="485"/>
        <end position="495"/>
    </location>
</feature>
<evidence type="ECO:0000313" key="5">
    <source>
        <dbReference type="EMBL" id="KAF2074736.1"/>
    </source>
</evidence>
<keyword evidence="6" id="KW-1185">Reference proteome</keyword>
<dbReference type="Proteomes" id="UP000695562">
    <property type="component" value="Unassembled WGS sequence"/>
</dbReference>
<gene>
    <name evidence="5" type="ORF">CYY_003968</name>
</gene>
<dbReference type="SUPFAM" id="SSF48371">
    <property type="entry name" value="ARM repeat"/>
    <property type="match status" value="1"/>
</dbReference>
<evidence type="ECO:0000256" key="2">
    <source>
        <dbReference type="ARBA" id="ARBA00022448"/>
    </source>
</evidence>
<comment type="similarity">
    <text evidence="1">Belongs to the importin alpha family.</text>
</comment>
<dbReference type="InterPro" id="IPR011989">
    <property type="entry name" value="ARM-like"/>
</dbReference>
<dbReference type="SMART" id="SM00185">
    <property type="entry name" value="ARM"/>
    <property type="match status" value="4"/>
</dbReference>
<evidence type="ECO:0000256" key="1">
    <source>
        <dbReference type="ARBA" id="ARBA00010394"/>
    </source>
</evidence>
<evidence type="ECO:0000313" key="6">
    <source>
        <dbReference type="Proteomes" id="UP000695562"/>
    </source>
</evidence>
<protein>
    <recommendedName>
        <fullName evidence="7">Importin subunit alpha</fullName>
    </recommendedName>
</protein>
<keyword evidence="2" id="KW-0813">Transport</keyword>
<feature type="compositionally biased region" description="Low complexity" evidence="4">
    <location>
        <begin position="443"/>
        <end position="484"/>
    </location>
</feature>
<dbReference type="InterPro" id="IPR016024">
    <property type="entry name" value="ARM-type_fold"/>
</dbReference>
<dbReference type="Gene3D" id="1.25.10.10">
    <property type="entry name" value="Leucine-rich Repeat Variant"/>
    <property type="match status" value="1"/>
</dbReference>
<proteinExistence type="inferred from homology"/>
<dbReference type="EMBL" id="AJWJ01000132">
    <property type="protein sequence ID" value="KAF2074736.1"/>
    <property type="molecule type" value="Genomic_DNA"/>
</dbReference>
<dbReference type="GO" id="GO:0015031">
    <property type="term" value="P:protein transport"/>
    <property type="evidence" value="ECO:0007669"/>
    <property type="project" value="UniProtKB-KW"/>
</dbReference>
<accession>A0A8J4PW62</accession>
<feature type="region of interest" description="Disordered" evidence="4">
    <location>
        <begin position="438"/>
        <end position="495"/>
    </location>
</feature>
<dbReference type="InterPro" id="IPR000225">
    <property type="entry name" value="Armadillo"/>
</dbReference>
<dbReference type="AlphaFoldDB" id="A0A8J4PW62"/>
<evidence type="ECO:0000256" key="4">
    <source>
        <dbReference type="SAM" id="MobiDB-lite"/>
    </source>
</evidence>